<dbReference type="InterPro" id="IPR036640">
    <property type="entry name" value="ABC1_TM_sf"/>
</dbReference>
<organism evidence="10 11">
    <name type="scientific">Aedoeadaptatus acetigenes</name>
    <dbReference type="NCBI Taxonomy" id="2981723"/>
    <lineage>
        <taxon>Bacteria</taxon>
        <taxon>Bacillati</taxon>
        <taxon>Bacillota</taxon>
        <taxon>Tissierellia</taxon>
        <taxon>Tissierellales</taxon>
        <taxon>Peptoniphilaceae</taxon>
        <taxon>Aedoeadaptatus</taxon>
    </lineage>
</organism>
<keyword evidence="2 7" id="KW-0812">Transmembrane</keyword>
<feature type="transmembrane region" description="Helical" evidence="7">
    <location>
        <begin position="23"/>
        <end position="44"/>
    </location>
</feature>
<sequence>MLSGLRKIWAFADKERINLNKSVIFEFVYAIFNMLQIGAIYFVLQALVTKDFNSFIALKVFLMLLVSIVGRSSANYFAQLDQTHAGYFMVANRRISIGKMLKTVPMGFFNENNIGKVTGVLTTVLDDVENTAPMVLVVMMSGFINSFVFTLMILFFEWRNGLIVIAGTVLYLYITSVMEKKSRTLAPKRQEAQSLLVETILEYIQGMPIIKSFNLTGKGDQTVRSALEESRSANLALEKLFTPYTIGQELVLRISSVAMIVLSLYFYINGTMDLLKAIMCIIMSFLVFASIQSAGSAMATLRVATSSIEQVETTENMPQMDIEGQKITPHHTDIEFNNVSFSYDKIPILREVSVHIPEKAMTAIIGPSGSGKSTMCSLISRFWDVDQGSISIGDVNIKNYTLESLMDLISTVFQNVYLFQDTIENNIKFGKPQAKKEEVIEVAKKAQCHDFIMNLPEGYQTIIGEGGTSLSGGEKQRISIARAMIKDAPIIIFDEATANVDPENEDKLQNAMESLTKDKTVIMIAHRLKTIRNADQIIVLRDGIIEENGKHEDLIRKEGTYKKFIEAREGTESWKIKHNKEDFNEESINSKGFN</sequence>
<dbReference type="PROSITE" id="PS50929">
    <property type="entry name" value="ABC_TM1F"/>
    <property type="match status" value="1"/>
</dbReference>
<evidence type="ECO:0000256" key="6">
    <source>
        <dbReference type="ARBA" id="ARBA00023136"/>
    </source>
</evidence>
<comment type="caution">
    <text evidence="10">The sequence shown here is derived from an EMBL/GenBank/DDBJ whole genome shotgun (WGS) entry which is preliminary data.</text>
</comment>
<proteinExistence type="predicted"/>
<dbReference type="PROSITE" id="PS50893">
    <property type="entry name" value="ABC_TRANSPORTER_2"/>
    <property type="match status" value="1"/>
</dbReference>
<dbReference type="Proteomes" id="UP001481872">
    <property type="component" value="Unassembled WGS sequence"/>
</dbReference>
<feature type="domain" description="ABC transmembrane type-1" evidence="9">
    <location>
        <begin position="22"/>
        <end position="301"/>
    </location>
</feature>
<dbReference type="PROSITE" id="PS00211">
    <property type="entry name" value="ABC_TRANSPORTER_1"/>
    <property type="match status" value="1"/>
</dbReference>
<keyword evidence="6 7" id="KW-0472">Membrane</keyword>
<evidence type="ECO:0000256" key="2">
    <source>
        <dbReference type="ARBA" id="ARBA00022692"/>
    </source>
</evidence>
<feature type="transmembrane region" description="Helical" evidence="7">
    <location>
        <begin position="56"/>
        <end position="74"/>
    </location>
</feature>
<evidence type="ECO:0000259" key="8">
    <source>
        <dbReference type="PROSITE" id="PS50893"/>
    </source>
</evidence>
<dbReference type="Pfam" id="PF00664">
    <property type="entry name" value="ABC_membrane"/>
    <property type="match status" value="1"/>
</dbReference>
<evidence type="ECO:0000256" key="7">
    <source>
        <dbReference type="SAM" id="Phobius"/>
    </source>
</evidence>
<protein>
    <submittedName>
        <fullName evidence="10">ABC transporter ATP-binding protein</fullName>
    </submittedName>
</protein>
<dbReference type="InterPro" id="IPR011527">
    <property type="entry name" value="ABC1_TM_dom"/>
</dbReference>
<dbReference type="GO" id="GO:0005524">
    <property type="term" value="F:ATP binding"/>
    <property type="evidence" value="ECO:0007669"/>
    <property type="project" value="UniProtKB-KW"/>
</dbReference>
<dbReference type="PANTHER" id="PTHR24221">
    <property type="entry name" value="ATP-BINDING CASSETTE SUB-FAMILY B"/>
    <property type="match status" value="1"/>
</dbReference>
<dbReference type="Gene3D" id="1.20.1560.10">
    <property type="entry name" value="ABC transporter type 1, transmembrane domain"/>
    <property type="match status" value="1"/>
</dbReference>
<feature type="transmembrane region" description="Helical" evidence="7">
    <location>
        <begin position="135"/>
        <end position="156"/>
    </location>
</feature>
<dbReference type="InterPro" id="IPR039421">
    <property type="entry name" value="Type_1_exporter"/>
</dbReference>
<feature type="domain" description="ABC transporter" evidence="8">
    <location>
        <begin position="334"/>
        <end position="567"/>
    </location>
</feature>
<gene>
    <name evidence="10" type="ORF">AAA081_01000</name>
</gene>
<dbReference type="InterPro" id="IPR017871">
    <property type="entry name" value="ABC_transporter-like_CS"/>
</dbReference>
<evidence type="ECO:0000256" key="4">
    <source>
        <dbReference type="ARBA" id="ARBA00022840"/>
    </source>
</evidence>
<evidence type="ECO:0000259" key="9">
    <source>
        <dbReference type="PROSITE" id="PS50929"/>
    </source>
</evidence>
<feature type="transmembrane region" description="Helical" evidence="7">
    <location>
        <begin position="162"/>
        <end position="179"/>
    </location>
</feature>
<dbReference type="SUPFAM" id="SSF52540">
    <property type="entry name" value="P-loop containing nucleoside triphosphate hydrolases"/>
    <property type="match status" value="1"/>
</dbReference>
<evidence type="ECO:0000256" key="5">
    <source>
        <dbReference type="ARBA" id="ARBA00022989"/>
    </source>
</evidence>
<reference evidence="10 11" key="1">
    <citation type="submission" date="2024-04" db="EMBL/GenBank/DDBJ databases">
        <title>Human intestinal bacterial collection.</title>
        <authorList>
            <person name="Pauvert C."/>
            <person name="Hitch T.C.A."/>
            <person name="Clavel T."/>
        </authorList>
    </citation>
    <scope>NUCLEOTIDE SEQUENCE [LARGE SCALE GENOMIC DNA]</scope>
    <source>
        <strain evidence="10 11">CLA-SR-H026</strain>
    </source>
</reference>
<evidence type="ECO:0000313" key="11">
    <source>
        <dbReference type="Proteomes" id="UP001481872"/>
    </source>
</evidence>
<dbReference type="InterPro" id="IPR027417">
    <property type="entry name" value="P-loop_NTPase"/>
</dbReference>
<dbReference type="SMART" id="SM00382">
    <property type="entry name" value="AAA"/>
    <property type="match status" value="1"/>
</dbReference>
<dbReference type="InterPro" id="IPR003593">
    <property type="entry name" value="AAA+_ATPase"/>
</dbReference>
<evidence type="ECO:0000256" key="3">
    <source>
        <dbReference type="ARBA" id="ARBA00022741"/>
    </source>
</evidence>
<keyword evidence="5 7" id="KW-1133">Transmembrane helix</keyword>
<dbReference type="Gene3D" id="3.40.50.300">
    <property type="entry name" value="P-loop containing nucleotide triphosphate hydrolases"/>
    <property type="match status" value="1"/>
</dbReference>
<feature type="transmembrane region" description="Helical" evidence="7">
    <location>
        <begin position="274"/>
        <end position="291"/>
    </location>
</feature>
<keyword evidence="4 10" id="KW-0067">ATP-binding</keyword>
<accession>A0ABV1J3X1</accession>
<comment type="subcellular location">
    <subcellularLocation>
        <location evidence="1">Cell membrane</location>
        <topology evidence="1">Multi-pass membrane protein</topology>
    </subcellularLocation>
</comment>
<evidence type="ECO:0000256" key="1">
    <source>
        <dbReference type="ARBA" id="ARBA00004651"/>
    </source>
</evidence>
<keyword evidence="3" id="KW-0547">Nucleotide-binding</keyword>
<feature type="transmembrane region" description="Helical" evidence="7">
    <location>
        <begin position="250"/>
        <end position="268"/>
    </location>
</feature>
<name>A0ABV1J3X1_9FIRM</name>
<dbReference type="EMBL" id="JBBNPS010000001">
    <property type="protein sequence ID" value="MEQ3352884.1"/>
    <property type="molecule type" value="Genomic_DNA"/>
</dbReference>
<dbReference type="PANTHER" id="PTHR24221:SF397">
    <property type="entry name" value="ABC TRANSPORTER, ATP-BINDING TRANSMEMBRANE PROTEIN"/>
    <property type="match status" value="1"/>
</dbReference>
<dbReference type="RefSeq" id="WP_148471648.1">
    <property type="nucleotide sequence ID" value="NZ_JAOQJD010000001.1"/>
</dbReference>
<dbReference type="Pfam" id="PF00005">
    <property type="entry name" value="ABC_tran"/>
    <property type="match status" value="1"/>
</dbReference>
<dbReference type="InterPro" id="IPR003439">
    <property type="entry name" value="ABC_transporter-like_ATP-bd"/>
</dbReference>
<keyword evidence="11" id="KW-1185">Reference proteome</keyword>
<evidence type="ECO:0000313" key="10">
    <source>
        <dbReference type="EMBL" id="MEQ3352884.1"/>
    </source>
</evidence>
<dbReference type="SUPFAM" id="SSF90123">
    <property type="entry name" value="ABC transporter transmembrane region"/>
    <property type="match status" value="1"/>
</dbReference>